<evidence type="ECO:0000313" key="2">
    <source>
        <dbReference type="Proteomes" id="UP000249299"/>
    </source>
</evidence>
<dbReference type="Proteomes" id="UP000249299">
    <property type="component" value="Unassembled WGS sequence"/>
</dbReference>
<accession>A0A327JN00</accession>
<proteinExistence type="predicted"/>
<dbReference type="InterPro" id="IPR007709">
    <property type="entry name" value="N-FG_amidohydro"/>
</dbReference>
<keyword evidence="1" id="KW-0378">Hydrolase</keyword>
<protein>
    <submittedName>
        <fullName evidence="1">N-formylglutamate amidohydrolase</fullName>
    </submittedName>
</protein>
<keyword evidence="2" id="KW-1185">Reference proteome</keyword>
<organism evidence="1 2">
    <name type="scientific">Rhodobium orientis</name>
    <dbReference type="NCBI Taxonomy" id="34017"/>
    <lineage>
        <taxon>Bacteria</taxon>
        <taxon>Pseudomonadati</taxon>
        <taxon>Pseudomonadota</taxon>
        <taxon>Alphaproteobacteria</taxon>
        <taxon>Hyphomicrobiales</taxon>
        <taxon>Rhodobiaceae</taxon>
        <taxon>Rhodobium</taxon>
    </lineage>
</organism>
<dbReference type="Pfam" id="PF05013">
    <property type="entry name" value="FGase"/>
    <property type="match status" value="1"/>
</dbReference>
<dbReference type="Gene3D" id="3.40.630.40">
    <property type="entry name" value="Zn-dependent exopeptidases"/>
    <property type="match status" value="1"/>
</dbReference>
<gene>
    <name evidence="1" type="ORF">CH339_21160</name>
</gene>
<dbReference type="GO" id="GO:0016787">
    <property type="term" value="F:hydrolase activity"/>
    <property type="evidence" value="ECO:0007669"/>
    <property type="project" value="UniProtKB-KW"/>
</dbReference>
<dbReference type="EMBL" id="NPEV01000067">
    <property type="protein sequence ID" value="RAI24798.1"/>
    <property type="molecule type" value="Genomic_DNA"/>
</dbReference>
<dbReference type="InterPro" id="IPR011227">
    <property type="entry name" value="UCP029730"/>
</dbReference>
<sequence>MLETYHEDAAAVATPEQAGFDPIERIVGDLDRGLLIICDHAANALPPEYGSLGLGPEDLARHIGYDIGAGALTRALANRLGVPALLTTFSRLLIDPNRGEDDPTLLMRLSDGAIIPGNARADAAEKQRRLTRYYRPYHDAINAAIDAGIARGRPPAVFSVHSYTPVWRGWPRPWHAGILWDNDPRFAVPLIDKLRADPHLVVGDNEPYTGALKNDTLYRHGTRRGIAHALLEVRQDLIADDEGVGEWTDRLQPILTEILDIEGLNEIRHFGSRCG</sequence>
<name>A0A327JN00_9HYPH</name>
<dbReference type="AlphaFoldDB" id="A0A327JN00"/>
<dbReference type="SUPFAM" id="SSF53187">
    <property type="entry name" value="Zn-dependent exopeptidases"/>
    <property type="match status" value="1"/>
</dbReference>
<dbReference type="OrthoDB" id="9815326at2"/>
<dbReference type="PIRSF" id="PIRSF029730">
    <property type="entry name" value="UCP029730"/>
    <property type="match status" value="1"/>
</dbReference>
<dbReference type="RefSeq" id="WP_111436420.1">
    <property type="nucleotide sequence ID" value="NZ_JACIGG010000038.1"/>
</dbReference>
<evidence type="ECO:0000313" key="1">
    <source>
        <dbReference type="EMBL" id="RAI24798.1"/>
    </source>
</evidence>
<reference evidence="1 2" key="1">
    <citation type="submission" date="2017-07" db="EMBL/GenBank/DDBJ databases">
        <title>Draft Genome Sequences of Select Purple Nonsulfur Bacteria.</title>
        <authorList>
            <person name="Lasarre B."/>
            <person name="Mckinlay J.B."/>
        </authorList>
    </citation>
    <scope>NUCLEOTIDE SEQUENCE [LARGE SCALE GENOMIC DNA]</scope>
    <source>
        <strain evidence="1 2">DSM 11290</strain>
    </source>
</reference>
<comment type="caution">
    <text evidence="1">The sequence shown here is derived from an EMBL/GenBank/DDBJ whole genome shotgun (WGS) entry which is preliminary data.</text>
</comment>